<name>A0A364LDK7_TALAM</name>
<dbReference type="STRING" id="1196081.A0A364LDK7"/>
<feature type="domain" description="Aminoglycoside phosphotransferase" evidence="1">
    <location>
        <begin position="210"/>
        <end position="285"/>
    </location>
</feature>
<dbReference type="SUPFAM" id="SSF56112">
    <property type="entry name" value="Protein kinase-like (PK-like)"/>
    <property type="match status" value="1"/>
</dbReference>
<dbReference type="InterPro" id="IPR011009">
    <property type="entry name" value="Kinase-like_dom_sf"/>
</dbReference>
<dbReference type="RefSeq" id="XP_040738412.1">
    <property type="nucleotide sequence ID" value="XM_040882877.1"/>
</dbReference>
<evidence type="ECO:0000259" key="1">
    <source>
        <dbReference type="Pfam" id="PF01636"/>
    </source>
</evidence>
<sequence>MSTVDRAVDDTVPTALLQQLLRSPYACSSLSPLSSRPGNFVYRGILARPIPAQDDTAAKSIIVKHYADRAPKTFEELLLHSLTNFSLSNTIATIKTPQLYLYDRETNTQVLEDFSNTQGFKTMFFSVGANNHLPSLSAATIGHQLGFWLRSFHIWSLAPKQAALRAQMWQNDPMREMKYSFTYGGVIRALENFPELLKSHKKTLDTIGDALAKEDERMSAEGGDGYSLLHGDFWSGNILIGSTGWRESPLQGRNNELFIIDWEFSHFGHRSCDLGQIIGDIYERKIYSNFDTAISIMRGVIDGYGTLSDEMAFRTAIYVGVHLITWYNRRPQKVLNATPPDVIVAGLTIGRDFVLKGWAKDRDFFRDSALASLFTAR</sequence>
<keyword evidence="3" id="KW-1185">Reference proteome</keyword>
<dbReference type="OrthoDB" id="25129at2759"/>
<comment type="caution">
    <text evidence="2">The sequence shown here is derived from an EMBL/GenBank/DDBJ whole genome shotgun (WGS) entry which is preliminary data.</text>
</comment>
<accession>A0A364LDK7</accession>
<gene>
    <name evidence="2" type="ORF">BHQ10_009910</name>
</gene>
<dbReference type="Gene3D" id="3.90.1200.10">
    <property type="match status" value="1"/>
</dbReference>
<proteinExistence type="predicted"/>
<dbReference type="InterPro" id="IPR002575">
    <property type="entry name" value="Aminoglycoside_PTrfase"/>
</dbReference>
<dbReference type="EMBL" id="MIKG01000027">
    <property type="protein sequence ID" value="RAO73898.1"/>
    <property type="molecule type" value="Genomic_DNA"/>
</dbReference>
<evidence type="ECO:0000313" key="3">
    <source>
        <dbReference type="Proteomes" id="UP000249363"/>
    </source>
</evidence>
<dbReference type="AlphaFoldDB" id="A0A364LDK7"/>
<organism evidence="2 3">
    <name type="scientific">Talaromyces amestolkiae</name>
    <dbReference type="NCBI Taxonomy" id="1196081"/>
    <lineage>
        <taxon>Eukaryota</taxon>
        <taxon>Fungi</taxon>
        <taxon>Dikarya</taxon>
        <taxon>Ascomycota</taxon>
        <taxon>Pezizomycotina</taxon>
        <taxon>Eurotiomycetes</taxon>
        <taxon>Eurotiomycetidae</taxon>
        <taxon>Eurotiales</taxon>
        <taxon>Trichocomaceae</taxon>
        <taxon>Talaromyces</taxon>
        <taxon>Talaromyces sect. Talaromyces</taxon>
    </lineage>
</organism>
<dbReference type="GeneID" id="63799124"/>
<dbReference type="Pfam" id="PF01636">
    <property type="entry name" value="APH"/>
    <property type="match status" value="1"/>
</dbReference>
<protein>
    <recommendedName>
        <fullName evidence="1">Aminoglycoside phosphotransferase domain-containing protein</fullName>
    </recommendedName>
</protein>
<reference evidence="2 3" key="1">
    <citation type="journal article" date="2017" name="Biotechnol. Biofuels">
        <title>Differential beta-glucosidase expression as a function of carbon source availability in Talaromyces amestolkiae: a genomic and proteomic approach.</title>
        <authorList>
            <person name="de Eugenio L.I."/>
            <person name="Mendez-Liter J.A."/>
            <person name="Nieto-Dominguez M."/>
            <person name="Alonso L."/>
            <person name="Gil-Munoz J."/>
            <person name="Barriuso J."/>
            <person name="Prieto A."/>
            <person name="Martinez M.J."/>
        </authorList>
    </citation>
    <scope>NUCLEOTIDE SEQUENCE [LARGE SCALE GENOMIC DNA]</scope>
    <source>
        <strain evidence="2 3">CIB</strain>
    </source>
</reference>
<dbReference type="Proteomes" id="UP000249363">
    <property type="component" value="Unassembled WGS sequence"/>
</dbReference>
<evidence type="ECO:0000313" key="2">
    <source>
        <dbReference type="EMBL" id="RAO73898.1"/>
    </source>
</evidence>